<dbReference type="CDD" id="cd01886">
    <property type="entry name" value="EF-G"/>
    <property type="match status" value="1"/>
</dbReference>
<dbReference type="PROSITE" id="PS51722">
    <property type="entry name" value="G_TR_2"/>
    <property type="match status" value="1"/>
</dbReference>
<dbReference type="InterPro" id="IPR027417">
    <property type="entry name" value="P-loop_NTPase"/>
</dbReference>
<sequence length="308" mass="33984">LYYTGFMHKIGEVHDGNTVTDWMEQERERGITITSAATTCFWKQEDEGLAKLFTGIDNRINIIDTPGHVDFTAEVERSMRVLDGAVAVFCGVAGVQPQSETVWRQATKYNVPRIAFINKMDRTGADFNKAINDLRTKLGAEAHPVGIPIGAEDKLRGVIDVVNQKAIVYDPSDETGVKYDITDIPENLRDEARMAFEQLIDAVSNLDDQVAEMVLEDSEIAPETLKKAIRRLTCELKFVPVLGGSAFKNKGVQPLMDAVVDYLPSPVEVPAATAVEADDETTEVVVEPDDNGNFCSLAFKLWTDPFVG</sequence>
<dbReference type="GO" id="GO:0005525">
    <property type="term" value="F:GTP binding"/>
    <property type="evidence" value="ECO:0007669"/>
    <property type="project" value="UniProtKB-KW"/>
</dbReference>
<evidence type="ECO:0000313" key="5">
    <source>
        <dbReference type="EMBL" id="SVD13419.1"/>
    </source>
</evidence>
<dbReference type="GO" id="GO:0006412">
    <property type="term" value="P:translation"/>
    <property type="evidence" value="ECO:0007669"/>
    <property type="project" value="UniProtKB-KW"/>
</dbReference>
<keyword evidence="3" id="KW-0342">GTP-binding</keyword>
<dbReference type="PANTHER" id="PTHR43261">
    <property type="entry name" value="TRANSLATION ELONGATION FACTOR G-RELATED"/>
    <property type="match status" value="1"/>
</dbReference>
<dbReference type="NCBIfam" id="TIGR00231">
    <property type="entry name" value="small_GTP"/>
    <property type="match status" value="1"/>
</dbReference>
<dbReference type="AlphaFoldDB" id="A0A382SU37"/>
<dbReference type="Gene3D" id="3.40.50.300">
    <property type="entry name" value="P-loop containing nucleotide triphosphate hydrolases"/>
    <property type="match status" value="2"/>
</dbReference>
<organism evidence="5">
    <name type="scientific">marine metagenome</name>
    <dbReference type="NCBI Taxonomy" id="408172"/>
    <lineage>
        <taxon>unclassified sequences</taxon>
        <taxon>metagenomes</taxon>
        <taxon>ecological metagenomes</taxon>
    </lineage>
</organism>
<dbReference type="InterPro" id="IPR005225">
    <property type="entry name" value="Small_GTP-bd"/>
</dbReference>
<dbReference type="InterPro" id="IPR000795">
    <property type="entry name" value="T_Tr_GTP-bd_dom"/>
</dbReference>
<dbReference type="Pfam" id="PF00009">
    <property type="entry name" value="GTP_EFTU"/>
    <property type="match status" value="1"/>
</dbReference>
<reference evidence="5" key="1">
    <citation type="submission" date="2018-05" db="EMBL/GenBank/DDBJ databases">
        <authorList>
            <person name="Lanie J.A."/>
            <person name="Ng W.-L."/>
            <person name="Kazmierczak K.M."/>
            <person name="Andrzejewski T.M."/>
            <person name="Davidsen T.M."/>
            <person name="Wayne K.J."/>
            <person name="Tettelin H."/>
            <person name="Glass J.I."/>
            <person name="Rusch D."/>
            <person name="Podicherti R."/>
            <person name="Tsui H.-C.T."/>
            <person name="Winkler M.E."/>
        </authorList>
    </citation>
    <scope>NUCLEOTIDE SEQUENCE</scope>
</reference>
<keyword evidence="1" id="KW-0547">Nucleotide-binding</keyword>
<evidence type="ECO:0000256" key="2">
    <source>
        <dbReference type="ARBA" id="ARBA00022917"/>
    </source>
</evidence>
<feature type="non-terminal residue" evidence="5">
    <location>
        <position position="308"/>
    </location>
</feature>
<name>A0A382SU37_9ZZZZ</name>
<gene>
    <name evidence="5" type="ORF">METZ01_LOCUS366273</name>
</gene>
<feature type="domain" description="Tr-type G" evidence="4">
    <location>
        <begin position="1"/>
        <end position="267"/>
    </location>
</feature>
<dbReference type="InterPro" id="IPR031157">
    <property type="entry name" value="G_TR_CS"/>
</dbReference>
<dbReference type="PANTHER" id="PTHR43261:SF1">
    <property type="entry name" value="RIBOSOME-RELEASING FACTOR 2, MITOCHONDRIAL"/>
    <property type="match status" value="1"/>
</dbReference>
<evidence type="ECO:0000256" key="1">
    <source>
        <dbReference type="ARBA" id="ARBA00022741"/>
    </source>
</evidence>
<dbReference type="GO" id="GO:0003924">
    <property type="term" value="F:GTPase activity"/>
    <property type="evidence" value="ECO:0007669"/>
    <property type="project" value="InterPro"/>
</dbReference>
<dbReference type="PROSITE" id="PS00301">
    <property type="entry name" value="G_TR_1"/>
    <property type="match status" value="1"/>
</dbReference>
<evidence type="ECO:0000259" key="4">
    <source>
        <dbReference type="PROSITE" id="PS51722"/>
    </source>
</evidence>
<protein>
    <recommendedName>
        <fullName evidence="4">Tr-type G domain-containing protein</fullName>
    </recommendedName>
</protein>
<dbReference type="SUPFAM" id="SSF52540">
    <property type="entry name" value="P-loop containing nucleoside triphosphate hydrolases"/>
    <property type="match status" value="1"/>
</dbReference>
<feature type="non-terminal residue" evidence="5">
    <location>
        <position position="1"/>
    </location>
</feature>
<evidence type="ECO:0000256" key="3">
    <source>
        <dbReference type="ARBA" id="ARBA00023134"/>
    </source>
</evidence>
<dbReference type="FunFam" id="3.40.50.300:FF:000029">
    <property type="entry name" value="Elongation factor G"/>
    <property type="match status" value="1"/>
</dbReference>
<dbReference type="PRINTS" id="PR00315">
    <property type="entry name" value="ELONGATNFCT"/>
</dbReference>
<accession>A0A382SU37</accession>
<dbReference type="GO" id="GO:0032790">
    <property type="term" value="P:ribosome disassembly"/>
    <property type="evidence" value="ECO:0007669"/>
    <property type="project" value="TreeGrafter"/>
</dbReference>
<keyword evidence="2" id="KW-0648">Protein biosynthesis</keyword>
<dbReference type="EMBL" id="UINC01131609">
    <property type="protein sequence ID" value="SVD13419.1"/>
    <property type="molecule type" value="Genomic_DNA"/>
</dbReference>
<proteinExistence type="predicted"/>